<evidence type="ECO:0000313" key="3">
    <source>
        <dbReference type="Proteomes" id="UP000195570"/>
    </source>
</evidence>
<dbReference type="AlphaFoldDB" id="A0A1G4I897"/>
<evidence type="ECO:0000256" key="1">
    <source>
        <dbReference type="SAM" id="MobiDB-lite"/>
    </source>
</evidence>
<dbReference type="Proteomes" id="UP000195570">
    <property type="component" value="Unassembled WGS sequence"/>
</dbReference>
<protein>
    <recommendedName>
        <fullName evidence="4">TOG domain-containing protein</fullName>
    </recommendedName>
</protein>
<reference evidence="2" key="1">
    <citation type="submission" date="2016-09" db="EMBL/GenBank/DDBJ databases">
        <authorList>
            <person name="Hebert L."/>
            <person name="Moumen B."/>
        </authorList>
    </citation>
    <scope>NUCLEOTIDE SEQUENCE [LARGE SCALE GENOMIC DNA]</scope>
    <source>
        <strain evidence="2">OVI</strain>
    </source>
</reference>
<accession>A0A1G4I897</accession>
<keyword evidence="3" id="KW-1185">Reference proteome</keyword>
<dbReference type="Gene3D" id="1.25.10.10">
    <property type="entry name" value="Leucine-rich Repeat Variant"/>
    <property type="match status" value="1"/>
</dbReference>
<sequence length="627" mass="68026">MQGVRREEMDINVLLQRQMELHGTLRRPPHTPAQLQETHETLKELSSFFEVVRRTAQTLRVQPETVFQCLMQIGLGSVVSFDRQRRDGEVPMHQAKVLARASALELEPRLRDVLPVETLSEMVELSKSTRTLMRIKVEDLNDFNITEKALQQAVEYLDFIKAASSGSPDMMFKFYMVEDEASLVAMLGCSGSSASRGLSESAGKCSVAGADGESIDRYLPDEANIEQEVRRLALVCGATSEGAGERLIALRTLENWLSAMPDDYFNRNIRKVISHLSGPLSVCAGEKRSAICRQACAIIVIVAERASTSLFSEGPLVVAAGKWCSVLLRGVFVTVSAIAHASDTAVRALAIGSGGHTAVVKSAVEGLVGGTHPELRRKCLGYIALCTVVSRGGKCRKAGNNSAEVAAHSPDDLTRLAEQYMSKGDTSCRRMARALYIVLKHFNGSSIAVSDKKIELLVQQEYAELKPLLDNVKAFESALFGSSTQQRNSVTSTTTVVPSLNAVCTRSARSSMSVSAPNSGGSPQTTAHQNEEAEGETLAIHDTTDVILVSNGQLESSQTGPSEDDETQNYNRSSLASTATPGLRQARHQPSPLALKFKTTESRETNSVKFTPSLQRKIDSFCARSAS</sequence>
<organism evidence="2 3">
    <name type="scientific">Trypanosoma equiperdum</name>
    <dbReference type="NCBI Taxonomy" id="5694"/>
    <lineage>
        <taxon>Eukaryota</taxon>
        <taxon>Discoba</taxon>
        <taxon>Euglenozoa</taxon>
        <taxon>Kinetoplastea</taxon>
        <taxon>Metakinetoplastina</taxon>
        <taxon>Trypanosomatida</taxon>
        <taxon>Trypanosomatidae</taxon>
        <taxon>Trypanosoma</taxon>
    </lineage>
</organism>
<evidence type="ECO:0008006" key="4">
    <source>
        <dbReference type="Google" id="ProtNLM"/>
    </source>
</evidence>
<dbReference type="GeneID" id="92380644"/>
<dbReference type="EMBL" id="CZPT02000895">
    <property type="protein sequence ID" value="SCU68123.1"/>
    <property type="molecule type" value="Genomic_DNA"/>
</dbReference>
<feature type="compositionally biased region" description="Polar residues" evidence="1">
    <location>
        <begin position="568"/>
        <end position="580"/>
    </location>
</feature>
<evidence type="ECO:0000313" key="2">
    <source>
        <dbReference type="EMBL" id="SCU68123.1"/>
    </source>
</evidence>
<feature type="compositionally biased region" description="Polar residues" evidence="1">
    <location>
        <begin position="508"/>
        <end position="528"/>
    </location>
</feature>
<proteinExistence type="predicted"/>
<dbReference type="RefSeq" id="XP_067079339.1">
    <property type="nucleotide sequence ID" value="XM_067223238.1"/>
</dbReference>
<feature type="region of interest" description="Disordered" evidence="1">
    <location>
        <begin position="553"/>
        <end position="611"/>
    </location>
</feature>
<feature type="region of interest" description="Disordered" evidence="1">
    <location>
        <begin position="508"/>
        <end position="533"/>
    </location>
</feature>
<comment type="caution">
    <text evidence="2">The sequence shown here is derived from an EMBL/GenBank/DDBJ whole genome shotgun (WGS) entry which is preliminary data.</text>
</comment>
<name>A0A1G4I897_TRYEQ</name>
<dbReference type="InterPro" id="IPR011989">
    <property type="entry name" value="ARM-like"/>
</dbReference>
<gene>
    <name evidence="2" type="ORF">TEOVI_000671000</name>
</gene>
<dbReference type="VEuPathDB" id="TriTrypDB:TEOVI_000671000"/>